<evidence type="ECO:0000313" key="6">
    <source>
        <dbReference type="Proteomes" id="UP000663881"/>
    </source>
</evidence>
<dbReference type="PROSITE" id="PS51450">
    <property type="entry name" value="LRR"/>
    <property type="match status" value="2"/>
</dbReference>
<accession>A0A819GPX4</accession>
<dbReference type="InterPro" id="IPR050216">
    <property type="entry name" value="LRR_domain-containing"/>
</dbReference>
<keyword evidence="3" id="KW-0732">Signal</keyword>
<dbReference type="SUPFAM" id="SSF52058">
    <property type="entry name" value="L domain-like"/>
    <property type="match status" value="1"/>
</dbReference>
<dbReference type="PANTHER" id="PTHR48051">
    <property type="match status" value="1"/>
</dbReference>
<evidence type="ECO:0000313" key="4">
    <source>
        <dbReference type="EMBL" id="CAF1486192.1"/>
    </source>
</evidence>
<dbReference type="Proteomes" id="UP000663881">
    <property type="component" value="Unassembled WGS sequence"/>
</dbReference>
<dbReference type="Gene3D" id="3.80.10.10">
    <property type="entry name" value="Ribonuclease Inhibitor"/>
    <property type="match status" value="2"/>
</dbReference>
<protein>
    <submittedName>
        <fullName evidence="5">Uncharacterized protein</fullName>
    </submittedName>
</protein>
<dbReference type="Proteomes" id="UP000663891">
    <property type="component" value="Unassembled WGS sequence"/>
</dbReference>
<feature type="signal peptide" evidence="3">
    <location>
        <begin position="1"/>
        <end position="20"/>
    </location>
</feature>
<dbReference type="OrthoDB" id="442066at2759"/>
<gene>
    <name evidence="5" type="ORF">OKA104_LOCUS23452</name>
    <name evidence="4" type="ORF">VCS650_LOCUS41450</name>
</gene>
<dbReference type="AlphaFoldDB" id="A0A819GPX4"/>
<dbReference type="SMART" id="SM00369">
    <property type="entry name" value="LRR_TYP"/>
    <property type="match status" value="3"/>
</dbReference>
<evidence type="ECO:0000256" key="2">
    <source>
        <dbReference type="ARBA" id="ARBA00022737"/>
    </source>
</evidence>
<dbReference type="Pfam" id="PF13855">
    <property type="entry name" value="LRR_8"/>
    <property type="match status" value="1"/>
</dbReference>
<dbReference type="PANTHER" id="PTHR48051:SF1">
    <property type="entry name" value="RAS SUPPRESSOR PROTEIN 1"/>
    <property type="match status" value="1"/>
</dbReference>
<dbReference type="GO" id="GO:0005737">
    <property type="term" value="C:cytoplasm"/>
    <property type="evidence" value="ECO:0007669"/>
    <property type="project" value="TreeGrafter"/>
</dbReference>
<name>A0A819GPX4_9BILA</name>
<keyword evidence="2" id="KW-0677">Repeat</keyword>
<feature type="chain" id="PRO_5036415480" evidence="3">
    <location>
        <begin position="21"/>
        <end position="321"/>
    </location>
</feature>
<dbReference type="EMBL" id="CAJNON010001800">
    <property type="protein sequence ID" value="CAF1486192.1"/>
    <property type="molecule type" value="Genomic_DNA"/>
</dbReference>
<evidence type="ECO:0000256" key="3">
    <source>
        <dbReference type="SAM" id="SignalP"/>
    </source>
</evidence>
<reference evidence="5" key="1">
    <citation type="submission" date="2021-02" db="EMBL/GenBank/DDBJ databases">
        <authorList>
            <person name="Nowell W R."/>
        </authorList>
    </citation>
    <scope>NUCLEOTIDE SEQUENCE</scope>
</reference>
<comment type="caution">
    <text evidence="5">The sequence shown here is derived from an EMBL/GenBank/DDBJ whole genome shotgun (WGS) entry which is preliminary data.</text>
</comment>
<dbReference type="InterPro" id="IPR001611">
    <property type="entry name" value="Leu-rich_rpt"/>
</dbReference>
<dbReference type="InterPro" id="IPR032675">
    <property type="entry name" value="LRR_dom_sf"/>
</dbReference>
<proteinExistence type="predicted"/>
<keyword evidence="1" id="KW-0433">Leucine-rich repeat</keyword>
<organism evidence="5 6">
    <name type="scientific">Adineta steineri</name>
    <dbReference type="NCBI Taxonomy" id="433720"/>
    <lineage>
        <taxon>Eukaryota</taxon>
        <taxon>Metazoa</taxon>
        <taxon>Spiralia</taxon>
        <taxon>Gnathifera</taxon>
        <taxon>Rotifera</taxon>
        <taxon>Eurotatoria</taxon>
        <taxon>Bdelloidea</taxon>
        <taxon>Adinetida</taxon>
        <taxon>Adinetidae</taxon>
        <taxon>Adineta</taxon>
    </lineage>
</organism>
<dbReference type="EMBL" id="CAJOAY010001792">
    <property type="protein sequence ID" value="CAF3887043.1"/>
    <property type="molecule type" value="Genomic_DNA"/>
</dbReference>
<sequence>MISMVLVAYWLCLATVFGIAAPNGPLKSHITGGFKGIQMRNSGSDLDCNQFTSDYDVLFHFSFLIMINPINTNWQKSVAKTNEDGTLVIELSLRSEDSVPLSIFCLKNLRDLTIYNTSFPSGIVPDNLENLEQLTSLNFYMSPIVYMTKYLGTLKNLYNLSLRSCSLTDLPDLSGLLKLSSLILNDNQLSQIHGVPNIPHLELVTNLFTEIPIMKNPDSLRILSMNNNPLKNILTITSHINLYILNLGHVRLSSVPPTIGKLKELETLDLSNNALFYLPTNMFQLTKLKTLYIHNNMFSVDDTQTFQNQFSSFLPNMTLIS</sequence>
<evidence type="ECO:0000256" key="1">
    <source>
        <dbReference type="ARBA" id="ARBA00022614"/>
    </source>
</evidence>
<dbReference type="InterPro" id="IPR003591">
    <property type="entry name" value="Leu-rich_rpt_typical-subtyp"/>
</dbReference>
<evidence type="ECO:0000313" key="5">
    <source>
        <dbReference type="EMBL" id="CAF3887043.1"/>
    </source>
</evidence>